<evidence type="ECO:0000313" key="1">
    <source>
        <dbReference type="EMBL" id="KKL60125.1"/>
    </source>
</evidence>
<reference evidence="1" key="1">
    <citation type="journal article" date="2015" name="Nature">
        <title>Complex archaea that bridge the gap between prokaryotes and eukaryotes.</title>
        <authorList>
            <person name="Spang A."/>
            <person name="Saw J.H."/>
            <person name="Jorgensen S.L."/>
            <person name="Zaremba-Niedzwiedzka K."/>
            <person name="Martijn J."/>
            <person name="Lind A.E."/>
            <person name="van Eijk R."/>
            <person name="Schleper C."/>
            <person name="Guy L."/>
            <person name="Ettema T.J."/>
        </authorList>
    </citation>
    <scope>NUCLEOTIDE SEQUENCE</scope>
</reference>
<proteinExistence type="predicted"/>
<dbReference type="Gene3D" id="2.60.40.420">
    <property type="entry name" value="Cupredoxins - blue copper proteins"/>
    <property type="match status" value="1"/>
</dbReference>
<gene>
    <name evidence="1" type="ORF">LCGC14_2208450</name>
</gene>
<dbReference type="SUPFAM" id="SSF49503">
    <property type="entry name" value="Cupredoxins"/>
    <property type="match status" value="1"/>
</dbReference>
<name>A0A0F9FRV3_9ZZZZ</name>
<protein>
    <submittedName>
        <fullName evidence="1">Uncharacterized protein</fullName>
    </submittedName>
</protein>
<organism evidence="1">
    <name type="scientific">marine sediment metagenome</name>
    <dbReference type="NCBI Taxonomy" id="412755"/>
    <lineage>
        <taxon>unclassified sequences</taxon>
        <taxon>metagenomes</taxon>
        <taxon>ecological metagenomes</taxon>
    </lineage>
</organism>
<dbReference type="EMBL" id="LAZR01029256">
    <property type="protein sequence ID" value="KKL60125.1"/>
    <property type="molecule type" value="Genomic_DNA"/>
</dbReference>
<accession>A0A0F9FRV3</accession>
<dbReference type="Gene3D" id="2.60.40.1120">
    <property type="entry name" value="Carboxypeptidase-like, regulatory domain"/>
    <property type="match status" value="1"/>
</dbReference>
<dbReference type="AlphaFoldDB" id="A0A0F9FRV3"/>
<dbReference type="InterPro" id="IPR008972">
    <property type="entry name" value="Cupredoxin"/>
</dbReference>
<comment type="caution">
    <text evidence="1">The sequence shown here is derived from an EMBL/GenBank/DDBJ whole genome shotgun (WGS) entry which is preliminary data.</text>
</comment>
<sequence length="278" mass="30478">MIRRERMLRMGAGLAIAMSMVLAITNARAQKTPMGRCASIGDQEDKCLCAKGAKACGCTACTRDEKCACIVAARKAGGSVTGKIKLYRTRVKTKGAKSYKDVVVYLEKVGKEGDFPPPPSPARLDQKGLVFIPHVLAVQKGRTIELLNNDNDKHNVYLLYDLKTGKTETKNLGTWKPGVTRTHVFKEPKVVTALCKLHLEMAAYFVVLDNPFFTVAKIDGKSQVASFTIKNIPPGKYRLNAWHKRLKLKTGPVDVVVEAGKAAKADLTITKSKYVAKK</sequence>